<organism evidence="1 2">
    <name type="scientific">Methanobrevibacter arboriphilus</name>
    <dbReference type="NCBI Taxonomy" id="39441"/>
    <lineage>
        <taxon>Archaea</taxon>
        <taxon>Methanobacteriati</taxon>
        <taxon>Methanobacteriota</taxon>
        <taxon>Methanomada group</taxon>
        <taxon>Methanobacteria</taxon>
        <taxon>Methanobacteriales</taxon>
        <taxon>Methanobacteriaceae</taxon>
        <taxon>Methanobrevibacter</taxon>
    </lineage>
</organism>
<protein>
    <submittedName>
        <fullName evidence="1">Uncharacterized protein</fullName>
    </submittedName>
</protein>
<sequence>MDKEIISDTSTTETSAFLIYNALKKSNHPLIRKFKVTFPYEGVLVEESNVIIVAEANEEHDYSTSNSDHYKALTEVYIKTKKADYSEVSKLLRSTRRAVKNVLKTDDVLKRTNMVFRNSSSKYGSKFALKASNMLVQIDEIDIYNQEENEDFSVFFDDTEINK</sequence>
<dbReference type="EMBL" id="AP019779">
    <property type="protein sequence ID" value="BBL61508.1"/>
    <property type="molecule type" value="Genomic_DNA"/>
</dbReference>
<evidence type="ECO:0000313" key="1">
    <source>
        <dbReference type="EMBL" id="BBL61508.1"/>
    </source>
</evidence>
<proteinExistence type="predicted"/>
<dbReference type="Proteomes" id="UP000825015">
    <property type="component" value="Chromosome"/>
</dbReference>
<gene>
    <name evidence="1" type="ORF">MarbSA_05480</name>
</gene>
<accession>A0ACA8R3L7</accession>
<name>A0ACA8R3L7_METAZ</name>
<keyword evidence="2" id="KW-1185">Reference proteome</keyword>
<reference evidence="1" key="1">
    <citation type="submission" date="2019-06" db="EMBL/GenBank/DDBJ databases">
        <title>Complete genome sequence of Methanobrevibacter arboriphilus strain SA.</title>
        <authorList>
            <person name="Asakawa S."/>
        </authorList>
    </citation>
    <scope>NUCLEOTIDE SEQUENCE</scope>
    <source>
        <strain evidence="1">SA</strain>
    </source>
</reference>
<evidence type="ECO:0000313" key="2">
    <source>
        <dbReference type="Proteomes" id="UP000825015"/>
    </source>
</evidence>